<keyword evidence="1" id="KW-0812">Transmembrane</keyword>
<reference evidence="2" key="1">
    <citation type="journal article" date="2014" name="Int. J. Syst. Evol. Microbiol.">
        <title>Complete genome sequence of Corynebacterium casei LMG S-19264T (=DSM 44701T), isolated from a smear-ripened cheese.</title>
        <authorList>
            <consortium name="US DOE Joint Genome Institute (JGI-PGF)"/>
            <person name="Walter F."/>
            <person name="Albersmeier A."/>
            <person name="Kalinowski J."/>
            <person name="Ruckert C."/>
        </authorList>
    </citation>
    <scope>NUCLEOTIDE SEQUENCE</scope>
    <source>
        <strain evidence="2">KCTC 32437</strain>
    </source>
</reference>
<dbReference type="RefSeq" id="WP_189425876.1">
    <property type="nucleotide sequence ID" value="NZ_BMZE01000002.1"/>
</dbReference>
<organism evidence="2 3">
    <name type="scientific">Devosia pacifica</name>
    <dbReference type="NCBI Taxonomy" id="1335967"/>
    <lineage>
        <taxon>Bacteria</taxon>
        <taxon>Pseudomonadati</taxon>
        <taxon>Pseudomonadota</taxon>
        <taxon>Alphaproteobacteria</taxon>
        <taxon>Hyphomicrobiales</taxon>
        <taxon>Devosiaceae</taxon>
        <taxon>Devosia</taxon>
    </lineage>
</organism>
<dbReference type="Proteomes" id="UP000646579">
    <property type="component" value="Unassembled WGS sequence"/>
</dbReference>
<evidence type="ECO:0000313" key="2">
    <source>
        <dbReference type="EMBL" id="GHA27076.1"/>
    </source>
</evidence>
<protein>
    <submittedName>
        <fullName evidence="2">Uncharacterized protein</fullName>
    </submittedName>
</protein>
<gene>
    <name evidence="2" type="ORF">GCM10007989_23630</name>
</gene>
<evidence type="ECO:0000256" key="1">
    <source>
        <dbReference type="SAM" id="Phobius"/>
    </source>
</evidence>
<feature type="transmembrane region" description="Helical" evidence="1">
    <location>
        <begin position="37"/>
        <end position="56"/>
    </location>
</feature>
<feature type="transmembrane region" description="Helical" evidence="1">
    <location>
        <begin position="68"/>
        <end position="92"/>
    </location>
</feature>
<feature type="transmembrane region" description="Helical" evidence="1">
    <location>
        <begin position="98"/>
        <end position="116"/>
    </location>
</feature>
<evidence type="ECO:0000313" key="3">
    <source>
        <dbReference type="Proteomes" id="UP000646579"/>
    </source>
</evidence>
<comment type="caution">
    <text evidence="2">The sequence shown here is derived from an EMBL/GenBank/DDBJ whole genome shotgun (WGS) entry which is preliminary data.</text>
</comment>
<keyword evidence="1" id="KW-0472">Membrane</keyword>
<keyword evidence="3" id="KW-1185">Reference proteome</keyword>
<keyword evidence="1" id="KW-1133">Transmembrane helix</keyword>
<feature type="transmembrane region" description="Helical" evidence="1">
    <location>
        <begin position="150"/>
        <end position="168"/>
    </location>
</feature>
<name>A0A918S910_9HYPH</name>
<feature type="transmembrane region" description="Helical" evidence="1">
    <location>
        <begin position="123"/>
        <end position="144"/>
    </location>
</feature>
<accession>A0A918S910</accession>
<feature type="transmembrane region" description="Helical" evidence="1">
    <location>
        <begin position="12"/>
        <end position="31"/>
    </location>
</feature>
<dbReference type="EMBL" id="BMZE01000002">
    <property type="protein sequence ID" value="GHA27076.1"/>
    <property type="molecule type" value="Genomic_DNA"/>
</dbReference>
<proteinExistence type="predicted"/>
<reference evidence="2" key="2">
    <citation type="submission" date="2020-09" db="EMBL/GenBank/DDBJ databases">
        <authorList>
            <person name="Sun Q."/>
            <person name="Kim S."/>
        </authorList>
    </citation>
    <scope>NUCLEOTIDE SEQUENCE</scope>
    <source>
        <strain evidence="2">KCTC 32437</strain>
    </source>
</reference>
<dbReference type="AlphaFoldDB" id="A0A918S910"/>
<sequence length="178" mass="18456">MNMVGIRHGWRIAGWSLAGAILAAPLVAMRFGNGVNWTLSDFIVAGALLGITGLAFEGIVATSSNRIFRAAAALGLLTALVSIWATLAVGIIGDEGNPLNAVYPAVIAIAAAGVWVSRLEAKGMARAIGATAVAQALVTVFALPAGLATFVINVILVTCWLLVAVLFRSTARTELFRR</sequence>